<dbReference type="EMBL" id="LHZD01000011">
    <property type="protein sequence ID" value="KXV10206.1"/>
    <property type="molecule type" value="Genomic_DNA"/>
</dbReference>
<accession>A0AB34XNX5</accession>
<name>A0AB34XNX5_GLUOY</name>
<sequence>MPAFPEHRRSPPDIRQILPGMGASHTRVRQLEERCRDGGLKMTDLRRVLLHGILEAGKGATADEIWKILDRMLGGHAPSHGSIQRNLNLLVQHGVLRRNVGPNRVWRYDIASAYRKTSPAITFVNAETGRHIPLRSLKIAALLYRAAAEYGLILKSAAITVAPSSDERDCQAPSPSI</sequence>
<comment type="caution">
    <text evidence="1">The sequence shown here is derived from an EMBL/GenBank/DDBJ whole genome shotgun (WGS) entry which is preliminary data.</text>
</comment>
<evidence type="ECO:0000313" key="2">
    <source>
        <dbReference type="Proteomes" id="UP000075394"/>
    </source>
</evidence>
<reference evidence="1 2" key="1">
    <citation type="submission" date="2015-06" db="EMBL/GenBank/DDBJ databases">
        <title>Improved classification and identification of acetic acid bacteria using matrix-assisted laser desorption/ionization time-of-flight mass spectrometry; Gluconobacter nephelii and Gluconobacter uchimurae are later heterotypic synonyms of Gluconobacter japonicus and Gluconobacter oxydans, respectively.</title>
        <authorList>
            <person name="Li L."/>
            <person name="Cleenwerck I."/>
            <person name="De Vuyst L."/>
            <person name="Vandamme P."/>
        </authorList>
    </citation>
    <scope>NUCLEOTIDE SEQUENCE [LARGE SCALE GENOMIC DNA]</scope>
    <source>
        <strain evidence="1 2">LMG 1386</strain>
    </source>
</reference>
<dbReference type="SUPFAM" id="SSF46785">
    <property type="entry name" value="Winged helix' DNA-binding domain"/>
    <property type="match status" value="1"/>
</dbReference>
<protein>
    <submittedName>
        <fullName evidence="1">Fur family transcriptional regulator</fullName>
    </submittedName>
</protein>
<organism evidence="1 2">
    <name type="scientific">Gluconobacter oxydans</name>
    <name type="common">Gluconobacter suboxydans</name>
    <dbReference type="NCBI Taxonomy" id="442"/>
    <lineage>
        <taxon>Bacteria</taxon>
        <taxon>Pseudomonadati</taxon>
        <taxon>Pseudomonadota</taxon>
        <taxon>Alphaproteobacteria</taxon>
        <taxon>Acetobacterales</taxon>
        <taxon>Acetobacteraceae</taxon>
        <taxon>Gluconobacter</taxon>
    </lineage>
</organism>
<dbReference type="AlphaFoldDB" id="A0AB34XNX5"/>
<proteinExistence type="predicted"/>
<dbReference type="Proteomes" id="UP000075394">
    <property type="component" value="Unassembled WGS sequence"/>
</dbReference>
<dbReference type="InterPro" id="IPR036390">
    <property type="entry name" value="WH_DNA-bd_sf"/>
</dbReference>
<gene>
    <name evidence="1" type="ORF">AD931_01620</name>
</gene>
<dbReference type="InterPro" id="IPR036388">
    <property type="entry name" value="WH-like_DNA-bd_sf"/>
</dbReference>
<dbReference type="Gene3D" id="1.10.10.10">
    <property type="entry name" value="Winged helix-like DNA-binding domain superfamily/Winged helix DNA-binding domain"/>
    <property type="match status" value="1"/>
</dbReference>
<evidence type="ECO:0000313" key="1">
    <source>
        <dbReference type="EMBL" id="KXV10206.1"/>
    </source>
</evidence>